<dbReference type="InterPro" id="IPR050306">
    <property type="entry name" value="PfkB_Carbo_kinase"/>
</dbReference>
<dbReference type="Gene3D" id="3.20.20.70">
    <property type="entry name" value="Aldolase class I"/>
    <property type="match status" value="1"/>
</dbReference>
<evidence type="ECO:0000256" key="1">
    <source>
        <dbReference type="ARBA" id="ARBA00010688"/>
    </source>
</evidence>
<dbReference type="EMBL" id="BMGJ01000010">
    <property type="protein sequence ID" value="GGD69905.1"/>
    <property type="molecule type" value="Genomic_DNA"/>
</dbReference>
<dbReference type="InterPro" id="IPR023314">
    <property type="entry name" value="Myo_inos_IolC-like_sf"/>
</dbReference>
<evidence type="ECO:0000256" key="3">
    <source>
        <dbReference type="ARBA" id="ARBA00022741"/>
    </source>
</evidence>
<evidence type="ECO:0000259" key="6">
    <source>
        <dbReference type="Pfam" id="PF00294"/>
    </source>
</evidence>
<dbReference type="InterPro" id="IPR011611">
    <property type="entry name" value="PfkB_dom"/>
</dbReference>
<dbReference type="Gene3D" id="2.20.150.10">
    <property type="entry name" value="putative 5-dehydro-2- deoxygluconokinase"/>
    <property type="match status" value="1"/>
</dbReference>
<keyword evidence="3" id="KW-0547">Nucleotide-binding</keyword>
<dbReference type="Proteomes" id="UP000614272">
    <property type="component" value="Unassembled WGS sequence"/>
</dbReference>
<dbReference type="InterPro" id="IPR029056">
    <property type="entry name" value="Ribokinase-like"/>
</dbReference>
<dbReference type="Pfam" id="PF00294">
    <property type="entry name" value="PfkB"/>
    <property type="match status" value="1"/>
</dbReference>
<organism evidence="8 9">
    <name type="scientific">Lacimicrobium alkaliphilum</name>
    <dbReference type="NCBI Taxonomy" id="1526571"/>
    <lineage>
        <taxon>Bacteria</taxon>
        <taxon>Pseudomonadati</taxon>
        <taxon>Pseudomonadota</taxon>
        <taxon>Gammaproteobacteria</taxon>
        <taxon>Alteromonadales</taxon>
        <taxon>Alteromonadaceae</taxon>
        <taxon>Lacimicrobium</taxon>
    </lineage>
</organism>
<evidence type="ECO:0000313" key="9">
    <source>
        <dbReference type="Proteomes" id="UP000614272"/>
    </source>
</evidence>
<dbReference type="CDD" id="cd01166">
    <property type="entry name" value="KdgK"/>
    <property type="match status" value="1"/>
</dbReference>
<name>A0ABQ1RJ20_9ALTE</name>
<dbReference type="PANTHER" id="PTHR43085:SF49">
    <property type="entry name" value="5-DEHYDRO-2-DEOXYGLUCONOKINASE"/>
    <property type="match status" value="1"/>
</dbReference>
<dbReference type="Gene3D" id="3.40.1190.20">
    <property type="match status" value="1"/>
</dbReference>
<feature type="domain" description="Carbohydrate kinase PfkB" evidence="6">
    <location>
        <begin position="8"/>
        <end position="323"/>
    </location>
</feature>
<keyword evidence="2" id="KW-0808">Transferase</keyword>
<evidence type="ECO:0000256" key="5">
    <source>
        <dbReference type="ARBA" id="ARBA00022840"/>
    </source>
</evidence>
<dbReference type="PANTHER" id="PTHR43085">
    <property type="entry name" value="HEXOKINASE FAMILY MEMBER"/>
    <property type="match status" value="1"/>
</dbReference>
<keyword evidence="4" id="KW-0418">Kinase</keyword>
<protein>
    <submittedName>
        <fullName evidence="8">5-dehydro-2-deoxygluconokinase</fullName>
    </submittedName>
</protein>
<comment type="caution">
    <text evidence="8">The sequence shown here is derived from an EMBL/GenBank/DDBJ whole genome shotgun (WGS) entry which is preliminary data.</text>
</comment>
<sequence length="641" mass="71162">MSTTHKFDVICLGRAGVDLYGEQIGSRLEDVSSFKKSLGGSSCNIAYGTARLGLKSSMLTRVGDDHMGRFLTEELEKVGCDVSHVKSDPNRLTGLVLLSIKDKQSFPLLFYRQDCADMALDSSDFDYDYIASGKALLITGTHFSTEHTKATSLKAIEYARSAGTKVVLDIDYRPVLWGLTGLDAGENRFVSDDNVTQHLLEILPLFDLIVGTEEEIHIAGGSTDTIASLRTIRQITNAEIVVKRGALGCSVFDGEIPDNLDLGFTRYGVEIEVLNVLGAGDAFISGFLKGWLRDESYANCCDYANACGALVVSRLSCAPAVPTVEELNNYLCRRNEVLRPDLDEEITHLHRVTTRSVQNWDELCIFAFDHRKQLYDMATENGADPTRIPELKLLLLKAAESAANNPCFTYQPGVLIDDTYGQDALNHITGKGWWIGRPVELPSSRPLTLEGDASIGSRLVSWPTEHIVKCLVFFHPEDEAGLRLEQEKTIRALYHSCCASGHEFLLEIIPPADMATNEDNLVRVIERLYNLGIRPDWWKLPAPGKTAWEKISALVKNRAPHCRGVILLGLDAPLRDLEAAFRASAGFDLCKGFAVGRSIFSEPSRAWFRNEISDSELVQRVEENYLQLVRSWHNRKSTEVA</sequence>
<evidence type="ECO:0000313" key="8">
    <source>
        <dbReference type="EMBL" id="GGD69905.1"/>
    </source>
</evidence>
<feature type="domain" description="DUF2090" evidence="7">
    <location>
        <begin position="326"/>
        <end position="635"/>
    </location>
</feature>
<reference evidence="9" key="1">
    <citation type="journal article" date="2019" name="Int. J. Syst. Evol. Microbiol.">
        <title>The Global Catalogue of Microorganisms (GCM) 10K type strain sequencing project: providing services to taxonomists for standard genome sequencing and annotation.</title>
        <authorList>
            <consortium name="The Broad Institute Genomics Platform"/>
            <consortium name="The Broad Institute Genome Sequencing Center for Infectious Disease"/>
            <person name="Wu L."/>
            <person name="Ma J."/>
        </authorList>
    </citation>
    <scope>NUCLEOTIDE SEQUENCE [LARGE SCALE GENOMIC DNA]</scope>
    <source>
        <strain evidence="9">CGMCC 1.12923</strain>
    </source>
</reference>
<dbReference type="InterPro" id="IPR018659">
    <property type="entry name" value="DUF2090"/>
</dbReference>
<comment type="similarity">
    <text evidence="1">Belongs to the carbohydrate kinase PfkB family.</text>
</comment>
<evidence type="ECO:0000256" key="2">
    <source>
        <dbReference type="ARBA" id="ARBA00022679"/>
    </source>
</evidence>
<keyword evidence="9" id="KW-1185">Reference proteome</keyword>
<gene>
    <name evidence="8" type="primary">iolC</name>
    <name evidence="8" type="ORF">GCM10011357_26180</name>
</gene>
<dbReference type="InterPro" id="IPR002173">
    <property type="entry name" value="Carboh/pur_kinase_PfkB_CS"/>
</dbReference>
<proteinExistence type="inferred from homology"/>
<dbReference type="InterPro" id="IPR030830">
    <property type="entry name" value="Myo_inos_IolC"/>
</dbReference>
<dbReference type="Pfam" id="PF09863">
    <property type="entry name" value="DUF2090"/>
    <property type="match status" value="1"/>
</dbReference>
<dbReference type="RefSeq" id="WP_099035270.1">
    <property type="nucleotide sequence ID" value="NZ_BMGJ01000010.1"/>
</dbReference>
<accession>A0ABQ1RJ20</accession>
<evidence type="ECO:0000259" key="7">
    <source>
        <dbReference type="Pfam" id="PF09863"/>
    </source>
</evidence>
<dbReference type="PROSITE" id="PS00584">
    <property type="entry name" value="PFKB_KINASES_2"/>
    <property type="match status" value="1"/>
</dbReference>
<dbReference type="SUPFAM" id="SSF53613">
    <property type="entry name" value="Ribokinase-like"/>
    <property type="match status" value="1"/>
</dbReference>
<keyword evidence="5" id="KW-0067">ATP-binding</keyword>
<dbReference type="InterPro" id="IPR013785">
    <property type="entry name" value="Aldolase_TIM"/>
</dbReference>
<dbReference type="NCBIfam" id="TIGR04382">
    <property type="entry name" value="myo_inos_iolC_N"/>
    <property type="match status" value="1"/>
</dbReference>
<evidence type="ECO:0000256" key="4">
    <source>
        <dbReference type="ARBA" id="ARBA00022777"/>
    </source>
</evidence>